<feature type="non-terminal residue" evidence="2">
    <location>
        <position position="1"/>
    </location>
</feature>
<name>X0V1T8_9ZZZZ</name>
<dbReference type="InterPro" id="IPR000299">
    <property type="entry name" value="FERM_domain"/>
</dbReference>
<sequence length="37" mass="4559">FPKIVEKVRPELLKKLNSIYKQREKLIKSKDRLKYID</sequence>
<dbReference type="AlphaFoldDB" id="X0V1T8"/>
<evidence type="ECO:0000313" key="2">
    <source>
        <dbReference type="EMBL" id="GAG12075.1"/>
    </source>
</evidence>
<dbReference type="EMBL" id="BARS01023490">
    <property type="protein sequence ID" value="GAG12075.1"/>
    <property type="molecule type" value="Genomic_DNA"/>
</dbReference>
<organism evidence="2">
    <name type="scientific">marine sediment metagenome</name>
    <dbReference type="NCBI Taxonomy" id="412755"/>
    <lineage>
        <taxon>unclassified sequences</taxon>
        <taxon>metagenomes</taxon>
        <taxon>ecological metagenomes</taxon>
    </lineage>
</organism>
<gene>
    <name evidence="2" type="ORF">S01H1_37402</name>
</gene>
<feature type="domain" description="FERM" evidence="1">
    <location>
        <begin position="1"/>
        <end position="37"/>
    </location>
</feature>
<comment type="caution">
    <text evidence="2">The sequence shown here is derived from an EMBL/GenBank/DDBJ whole genome shotgun (WGS) entry which is preliminary data.</text>
</comment>
<dbReference type="PROSITE" id="PS50057">
    <property type="entry name" value="FERM_3"/>
    <property type="match status" value="1"/>
</dbReference>
<reference evidence="2" key="1">
    <citation type="journal article" date="2014" name="Front. Microbiol.">
        <title>High frequency of phylogenetically diverse reductive dehalogenase-homologous genes in deep subseafloor sedimentary metagenomes.</title>
        <authorList>
            <person name="Kawai M."/>
            <person name="Futagami T."/>
            <person name="Toyoda A."/>
            <person name="Takaki Y."/>
            <person name="Nishi S."/>
            <person name="Hori S."/>
            <person name="Arai W."/>
            <person name="Tsubouchi T."/>
            <person name="Morono Y."/>
            <person name="Uchiyama I."/>
            <person name="Ito T."/>
            <person name="Fujiyama A."/>
            <person name="Inagaki F."/>
            <person name="Takami H."/>
        </authorList>
    </citation>
    <scope>NUCLEOTIDE SEQUENCE</scope>
    <source>
        <strain evidence="2">Expedition CK06-06</strain>
    </source>
</reference>
<proteinExistence type="predicted"/>
<evidence type="ECO:0000259" key="1">
    <source>
        <dbReference type="PROSITE" id="PS50057"/>
    </source>
</evidence>
<protein>
    <recommendedName>
        <fullName evidence="1">FERM domain-containing protein</fullName>
    </recommendedName>
</protein>
<accession>X0V1T8</accession>